<evidence type="ECO:0000313" key="9">
    <source>
        <dbReference type="EMBL" id="RDH43224.1"/>
    </source>
</evidence>
<gene>
    <name evidence="9" type="ORF">B9G39_07090</name>
</gene>
<protein>
    <submittedName>
        <fullName evidence="9">BCCT family transporter</fullName>
    </submittedName>
</protein>
<keyword evidence="6 8" id="KW-1133">Transmembrane helix</keyword>
<comment type="caution">
    <text evidence="9">The sequence shown here is derived from an EMBL/GenBank/DDBJ whole genome shotgun (WGS) entry which is preliminary data.</text>
</comment>
<feature type="transmembrane region" description="Helical" evidence="8">
    <location>
        <begin position="341"/>
        <end position="363"/>
    </location>
</feature>
<keyword evidence="5 8" id="KW-0812">Transmembrane</keyword>
<dbReference type="PROSITE" id="PS01303">
    <property type="entry name" value="BCCT"/>
    <property type="match status" value="1"/>
</dbReference>
<proteinExistence type="inferred from homology"/>
<feature type="transmembrane region" description="Helical" evidence="8">
    <location>
        <begin position="115"/>
        <end position="135"/>
    </location>
</feature>
<feature type="transmembrane region" description="Helical" evidence="8">
    <location>
        <begin position="74"/>
        <end position="94"/>
    </location>
</feature>
<keyword evidence="7 8" id="KW-0472">Membrane</keyword>
<feature type="transmembrane region" description="Helical" evidence="8">
    <location>
        <begin position="285"/>
        <end position="309"/>
    </location>
</feature>
<evidence type="ECO:0000256" key="3">
    <source>
        <dbReference type="ARBA" id="ARBA00022448"/>
    </source>
</evidence>
<keyword evidence="10" id="KW-1185">Reference proteome</keyword>
<dbReference type="NCBIfam" id="TIGR00842">
    <property type="entry name" value="bcct"/>
    <property type="match status" value="1"/>
</dbReference>
<organism evidence="9 10">
    <name type="scientific">Zooshikella ganghwensis</name>
    <dbReference type="NCBI Taxonomy" id="202772"/>
    <lineage>
        <taxon>Bacteria</taxon>
        <taxon>Pseudomonadati</taxon>
        <taxon>Pseudomonadota</taxon>
        <taxon>Gammaproteobacteria</taxon>
        <taxon>Oceanospirillales</taxon>
        <taxon>Zooshikellaceae</taxon>
        <taxon>Zooshikella</taxon>
    </lineage>
</organism>
<dbReference type="GO" id="GO:0005886">
    <property type="term" value="C:plasma membrane"/>
    <property type="evidence" value="ECO:0007669"/>
    <property type="project" value="UniProtKB-SubCell"/>
</dbReference>
<evidence type="ECO:0000256" key="1">
    <source>
        <dbReference type="ARBA" id="ARBA00004651"/>
    </source>
</evidence>
<keyword evidence="3" id="KW-0813">Transport</keyword>
<feature type="transmembrane region" description="Helical" evidence="8">
    <location>
        <begin position="370"/>
        <end position="394"/>
    </location>
</feature>
<feature type="transmembrane region" description="Helical" evidence="8">
    <location>
        <begin position="166"/>
        <end position="186"/>
    </location>
</feature>
<evidence type="ECO:0000256" key="7">
    <source>
        <dbReference type="ARBA" id="ARBA00023136"/>
    </source>
</evidence>
<evidence type="ECO:0000256" key="6">
    <source>
        <dbReference type="ARBA" id="ARBA00022989"/>
    </source>
</evidence>
<dbReference type="InterPro" id="IPR018093">
    <property type="entry name" value="BCCT_CS"/>
</dbReference>
<dbReference type="GO" id="GO:0022857">
    <property type="term" value="F:transmembrane transporter activity"/>
    <property type="evidence" value="ECO:0007669"/>
    <property type="project" value="InterPro"/>
</dbReference>
<comment type="subcellular location">
    <subcellularLocation>
        <location evidence="1">Cell membrane</location>
        <topology evidence="1">Multi-pass membrane protein</topology>
    </subcellularLocation>
</comment>
<sequence>MSSFCWVKEEFHVTDQHVGHKSTSLRDWLEIDVHPQVFGFSALAIFAFVFLSLTNLEQASELFSQTKAFITDNFGWLFILLVQVFLVFALYLAFSRFGYVRLGGAQAKPKYSFPGWFAMLFSAGMGIGLVFWSVAEPIYHFASPPVGEGHTINAAKTAMDITFLHWGFHAWGIYAVVGLSLAYFTFNKKLPLTIRSAFYPLIGEKIYGPIGHAIDVLAVIATLFGVATSLGLGVNQVAAGLEFLFDIKATTGVKLALIAGITILATISVVKGLDKGIKRLSEINLWAAAGMLLFVIIVGPTLFVLSGFVQNIGHYMQNLLMLSSWTETYQQNSQWQSSWTVFYWAWWIAWSPFVGMFIARISYGRTIRQFVLGVLLVPSVLTFLWITVFGGAALHNELFGVANIETAVKADLSTSLFVLLEGFPLASITSMLAVFLIVIFFVTSSDSGSLVIDIITSGGNLNPPVAQRVFWSTTEGVVAAVLLLGGGLTALQTASITTGLPFAIVLFIMCFGLLKSLHEEFDVKNPIVRK</sequence>
<feature type="transmembrane region" description="Helical" evidence="8">
    <location>
        <begin position="494"/>
        <end position="514"/>
    </location>
</feature>
<comment type="similarity">
    <text evidence="2">Belongs to the BCCT transporter (TC 2.A.15) family.</text>
</comment>
<feature type="transmembrane region" description="Helical" evidence="8">
    <location>
        <begin position="37"/>
        <end position="54"/>
    </location>
</feature>
<dbReference type="PANTHER" id="PTHR30047">
    <property type="entry name" value="HIGH-AFFINITY CHOLINE TRANSPORT PROTEIN-RELATED"/>
    <property type="match status" value="1"/>
</dbReference>
<evidence type="ECO:0000256" key="4">
    <source>
        <dbReference type="ARBA" id="ARBA00022475"/>
    </source>
</evidence>
<dbReference type="InterPro" id="IPR000060">
    <property type="entry name" value="BCCT_transptr"/>
</dbReference>
<feature type="transmembrane region" description="Helical" evidence="8">
    <location>
        <begin position="469"/>
        <end position="488"/>
    </location>
</feature>
<reference evidence="9 10" key="1">
    <citation type="submission" date="2017-04" db="EMBL/GenBank/DDBJ databases">
        <title>Draft genome sequence of Zooshikella ganghwensis VG4 isolated from Red Sea sediments.</title>
        <authorList>
            <person name="Rehman Z."/>
            <person name="Alam I."/>
            <person name="Kamau A."/>
            <person name="Bajic V."/>
            <person name="Leiknes T."/>
        </authorList>
    </citation>
    <scope>NUCLEOTIDE SEQUENCE [LARGE SCALE GENOMIC DNA]</scope>
    <source>
        <strain evidence="9 10">VG4</strain>
    </source>
</reference>
<dbReference type="Proteomes" id="UP000257039">
    <property type="component" value="Unassembled WGS sequence"/>
</dbReference>
<dbReference type="EMBL" id="NDXW01000001">
    <property type="protein sequence ID" value="RDH43224.1"/>
    <property type="molecule type" value="Genomic_DNA"/>
</dbReference>
<accession>A0A4P9VLF7</accession>
<dbReference type="Pfam" id="PF02028">
    <property type="entry name" value="BCCT"/>
    <property type="match status" value="1"/>
</dbReference>
<evidence type="ECO:0000256" key="5">
    <source>
        <dbReference type="ARBA" id="ARBA00022692"/>
    </source>
</evidence>
<keyword evidence="4" id="KW-1003">Cell membrane</keyword>
<dbReference type="PANTHER" id="PTHR30047:SF7">
    <property type="entry name" value="HIGH-AFFINITY CHOLINE TRANSPORT PROTEIN"/>
    <property type="match status" value="1"/>
</dbReference>
<evidence type="ECO:0000313" key="10">
    <source>
        <dbReference type="Proteomes" id="UP000257039"/>
    </source>
</evidence>
<feature type="transmembrane region" description="Helical" evidence="8">
    <location>
        <begin position="252"/>
        <end position="273"/>
    </location>
</feature>
<feature type="transmembrane region" description="Helical" evidence="8">
    <location>
        <begin position="206"/>
        <end position="232"/>
    </location>
</feature>
<feature type="transmembrane region" description="Helical" evidence="8">
    <location>
        <begin position="414"/>
        <end position="442"/>
    </location>
</feature>
<dbReference type="AlphaFoldDB" id="A0A4P9VLF7"/>
<name>A0A4P9VLF7_9GAMM</name>
<evidence type="ECO:0000256" key="2">
    <source>
        <dbReference type="ARBA" id="ARBA00005658"/>
    </source>
</evidence>
<dbReference type="RefSeq" id="WP_094786588.1">
    <property type="nucleotide sequence ID" value="NZ_NDXW01000001.1"/>
</dbReference>
<evidence type="ECO:0000256" key="8">
    <source>
        <dbReference type="SAM" id="Phobius"/>
    </source>
</evidence>